<evidence type="ECO:0000313" key="2">
    <source>
        <dbReference type="EMBL" id="GAA0152405.1"/>
    </source>
</evidence>
<dbReference type="AlphaFoldDB" id="A0AAV3PQ27"/>
<proteinExistence type="predicted"/>
<dbReference type="Proteomes" id="UP001454036">
    <property type="component" value="Unassembled WGS sequence"/>
</dbReference>
<dbReference type="EMBL" id="BAABME010018054">
    <property type="protein sequence ID" value="GAA0152405.1"/>
    <property type="molecule type" value="Genomic_DNA"/>
</dbReference>
<reference evidence="2 3" key="1">
    <citation type="submission" date="2024-01" db="EMBL/GenBank/DDBJ databases">
        <title>The complete chloroplast genome sequence of Lithospermum erythrorhizon: insights into the phylogenetic relationship among Boraginaceae species and the maternal lineages of purple gromwells.</title>
        <authorList>
            <person name="Okada T."/>
            <person name="Watanabe K."/>
        </authorList>
    </citation>
    <scope>NUCLEOTIDE SEQUENCE [LARGE SCALE GENOMIC DNA]</scope>
</reference>
<keyword evidence="3" id="KW-1185">Reference proteome</keyword>
<gene>
    <name evidence="2" type="ORF">LIER_37486</name>
</gene>
<feature type="domain" description="Reverse transcriptase zinc-binding" evidence="1">
    <location>
        <begin position="20"/>
        <end position="90"/>
    </location>
</feature>
<protein>
    <recommendedName>
        <fullName evidence="1">Reverse transcriptase zinc-binding domain-containing protein</fullName>
    </recommendedName>
</protein>
<evidence type="ECO:0000259" key="1">
    <source>
        <dbReference type="Pfam" id="PF13966"/>
    </source>
</evidence>
<dbReference type="InterPro" id="IPR026960">
    <property type="entry name" value="RVT-Znf"/>
</dbReference>
<organism evidence="2 3">
    <name type="scientific">Lithospermum erythrorhizon</name>
    <name type="common">Purple gromwell</name>
    <name type="synonym">Lithospermum officinale var. erythrorhizon</name>
    <dbReference type="NCBI Taxonomy" id="34254"/>
    <lineage>
        <taxon>Eukaryota</taxon>
        <taxon>Viridiplantae</taxon>
        <taxon>Streptophyta</taxon>
        <taxon>Embryophyta</taxon>
        <taxon>Tracheophyta</taxon>
        <taxon>Spermatophyta</taxon>
        <taxon>Magnoliopsida</taxon>
        <taxon>eudicotyledons</taxon>
        <taxon>Gunneridae</taxon>
        <taxon>Pentapetalae</taxon>
        <taxon>asterids</taxon>
        <taxon>lamiids</taxon>
        <taxon>Boraginales</taxon>
        <taxon>Boraginaceae</taxon>
        <taxon>Boraginoideae</taxon>
        <taxon>Lithospermeae</taxon>
        <taxon>Lithospermum</taxon>
    </lineage>
</organism>
<comment type="caution">
    <text evidence="2">The sequence shown here is derived from an EMBL/GenBank/DDBJ whole genome shotgun (WGS) entry which is preliminary data.</text>
</comment>
<sequence length="134" mass="15496">MKRNGDFKGVVLGEGSTGKAVDPCLKNIWSSRVPPRVKIFIWKCVSNILPTKDRLRRRVVLLDSNCVLCQNANEDLLHLFLDCPFSCSLWFSTPLNMCTTRYPWTSFKEWWTHVTTQFKAMGCEENFDKMACLL</sequence>
<accession>A0AAV3PQ27</accession>
<name>A0AAV3PQ27_LITER</name>
<dbReference type="Pfam" id="PF13966">
    <property type="entry name" value="zf-RVT"/>
    <property type="match status" value="1"/>
</dbReference>
<evidence type="ECO:0000313" key="3">
    <source>
        <dbReference type="Proteomes" id="UP001454036"/>
    </source>
</evidence>